<dbReference type="Proteomes" id="UP000807825">
    <property type="component" value="Unassembled WGS sequence"/>
</dbReference>
<feature type="domain" description="Peptidase M16 N-terminal" evidence="2">
    <location>
        <begin position="21"/>
        <end position="168"/>
    </location>
</feature>
<sequence>MTSEYKELTNYQKTTLDNGVRVITETVPYVQSISMGIWVHSGSRYERPEVNGICHFIEHMLFKGTDKRSAFTIAKEIDSVGGVLNAFTSKELTSFYCRVLSENTELAVDLLADIFLNASFPDDEIEREKQVVCQEIHQLEDSPEDLVHEILGIRFWRDDPLGQPILGTIPNIVKLDRNTLVGFKNQYYTPDETLICAAGKLEHDAFVQLVERHTGKFPRSKADVYKIQPKSDASAHVEERDLEQVHVCIGMDGPSAVDPRRHAGYILNAVLGGGMSSRLFQEVREKRGLAYAVYSFLSSFSDTGIFGIYAGCDPERLQELLNIMGKETLELSRSITADDVSTAKSQIKGNIILAMESTDSRMNRLAKGEYYFGRRVGVDEILAALEAVTLDELRETADWMINEGRYTIVAVGPVGKDTDLFGYFRGL</sequence>
<dbReference type="Pfam" id="PF00675">
    <property type="entry name" value="Peptidase_M16"/>
    <property type="match status" value="1"/>
</dbReference>
<dbReference type="Pfam" id="PF05193">
    <property type="entry name" value="Peptidase_M16_C"/>
    <property type="match status" value="1"/>
</dbReference>
<evidence type="ECO:0000313" key="4">
    <source>
        <dbReference type="EMBL" id="MBI5249224.1"/>
    </source>
</evidence>
<comment type="caution">
    <text evidence="4">The sequence shown here is derived from an EMBL/GenBank/DDBJ whole genome shotgun (WGS) entry which is preliminary data.</text>
</comment>
<dbReference type="EMBL" id="JACRDE010000194">
    <property type="protein sequence ID" value="MBI5249224.1"/>
    <property type="molecule type" value="Genomic_DNA"/>
</dbReference>
<dbReference type="InterPro" id="IPR011249">
    <property type="entry name" value="Metalloenz_LuxS/M16"/>
</dbReference>
<dbReference type="PANTHER" id="PTHR11851">
    <property type="entry name" value="METALLOPROTEASE"/>
    <property type="match status" value="1"/>
</dbReference>
<dbReference type="InterPro" id="IPR007863">
    <property type="entry name" value="Peptidase_M16_C"/>
</dbReference>
<dbReference type="SUPFAM" id="SSF63411">
    <property type="entry name" value="LuxS/MPP-like metallohydrolase"/>
    <property type="match status" value="2"/>
</dbReference>
<dbReference type="InterPro" id="IPR050361">
    <property type="entry name" value="MPP/UQCRC_Complex"/>
</dbReference>
<accession>A0A9D6Z2W2</accession>
<evidence type="ECO:0000259" key="3">
    <source>
        <dbReference type="Pfam" id="PF05193"/>
    </source>
</evidence>
<protein>
    <submittedName>
        <fullName evidence="4">Insulinase family protein</fullName>
    </submittedName>
</protein>
<comment type="similarity">
    <text evidence="1">Belongs to the peptidase M16 family.</text>
</comment>
<proteinExistence type="inferred from homology"/>
<dbReference type="InterPro" id="IPR011765">
    <property type="entry name" value="Pept_M16_N"/>
</dbReference>
<dbReference type="Gene3D" id="3.30.830.10">
    <property type="entry name" value="Metalloenzyme, LuxS/M16 peptidase-like"/>
    <property type="match status" value="2"/>
</dbReference>
<dbReference type="PANTHER" id="PTHR11851:SF49">
    <property type="entry name" value="MITOCHONDRIAL-PROCESSING PEPTIDASE SUBUNIT ALPHA"/>
    <property type="match status" value="1"/>
</dbReference>
<evidence type="ECO:0000313" key="5">
    <source>
        <dbReference type="Proteomes" id="UP000807825"/>
    </source>
</evidence>
<dbReference type="AlphaFoldDB" id="A0A9D6Z2W2"/>
<evidence type="ECO:0000259" key="2">
    <source>
        <dbReference type="Pfam" id="PF00675"/>
    </source>
</evidence>
<name>A0A9D6Z2W2_9BACT</name>
<evidence type="ECO:0000256" key="1">
    <source>
        <dbReference type="ARBA" id="ARBA00007261"/>
    </source>
</evidence>
<reference evidence="4" key="1">
    <citation type="submission" date="2020-07" db="EMBL/GenBank/DDBJ databases">
        <title>Huge and variable diversity of episymbiotic CPR bacteria and DPANN archaea in groundwater ecosystems.</title>
        <authorList>
            <person name="He C.Y."/>
            <person name="Keren R."/>
            <person name="Whittaker M."/>
            <person name="Farag I.F."/>
            <person name="Doudna J."/>
            <person name="Cate J.H.D."/>
            <person name="Banfield J.F."/>
        </authorList>
    </citation>
    <scope>NUCLEOTIDE SEQUENCE</scope>
    <source>
        <strain evidence="4">NC_groundwater_1664_Pr3_B-0.1um_52_9</strain>
    </source>
</reference>
<organism evidence="4 5">
    <name type="scientific">Desulfomonile tiedjei</name>
    <dbReference type="NCBI Taxonomy" id="2358"/>
    <lineage>
        <taxon>Bacteria</taxon>
        <taxon>Pseudomonadati</taxon>
        <taxon>Thermodesulfobacteriota</taxon>
        <taxon>Desulfomonilia</taxon>
        <taxon>Desulfomonilales</taxon>
        <taxon>Desulfomonilaceae</taxon>
        <taxon>Desulfomonile</taxon>
    </lineage>
</organism>
<gene>
    <name evidence="4" type="ORF">HY912_06995</name>
</gene>
<dbReference type="FunFam" id="3.30.830.10:FF:000008">
    <property type="entry name" value="Mitochondrial-processing peptidase subunit beta"/>
    <property type="match status" value="1"/>
</dbReference>
<dbReference type="GO" id="GO:0046872">
    <property type="term" value="F:metal ion binding"/>
    <property type="evidence" value="ECO:0007669"/>
    <property type="project" value="InterPro"/>
</dbReference>
<feature type="domain" description="Peptidase M16 C-terminal" evidence="3">
    <location>
        <begin position="174"/>
        <end position="346"/>
    </location>
</feature>